<feature type="non-terminal residue" evidence="4">
    <location>
        <position position="1"/>
    </location>
</feature>
<name>A0A8S3ZV20_9EUPU</name>
<dbReference type="OrthoDB" id="6144791at2759"/>
<dbReference type="InterPro" id="IPR039630">
    <property type="entry name" value="FAM149"/>
</dbReference>
<sequence length="148" mass="16088">DFDKLATNAVSQHFEEINSILFEGQKENLTQHADVARECQEWSSQFPHLRVLGKQACTPKDTGFYHVSSPQGSRPTSSSMALVASDTGSSSSDSQGLCITGKHVSPVQAPIASLSGSDWDSSPYSFLVEEVIEEDGVYEDVIAVDYKN</sequence>
<feature type="compositionally biased region" description="Low complexity" evidence="2">
    <location>
        <begin position="68"/>
        <end position="94"/>
    </location>
</feature>
<evidence type="ECO:0000313" key="4">
    <source>
        <dbReference type="EMBL" id="CAG5133293.1"/>
    </source>
</evidence>
<evidence type="ECO:0000256" key="2">
    <source>
        <dbReference type="SAM" id="MobiDB-lite"/>
    </source>
</evidence>
<gene>
    <name evidence="4" type="ORF">CUNI_LOCUS18851</name>
</gene>
<feature type="domain" description="DUF3719" evidence="3">
    <location>
        <begin position="21"/>
        <end position="81"/>
    </location>
</feature>
<dbReference type="EMBL" id="CAJHNH020006079">
    <property type="protein sequence ID" value="CAG5133293.1"/>
    <property type="molecule type" value="Genomic_DNA"/>
</dbReference>
<keyword evidence="5" id="KW-1185">Reference proteome</keyword>
<dbReference type="PANTHER" id="PTHR31997">
    <property type="entry name" value="AGAP003710-PA"/>
    <property type="match status" value="1"/>
</dbReference>
<feature type="non-terminal residue" evidence="4">
    <location>
        <position position="148"/>
    </location>
</feature>
<dbReference type="AlphaFoldDB" id="A0A8S3ZV20"/>
<feature type="region of interest" description="Disordered" evidence="2">
    <location>
        <begin position="63"/>
        <end position="96"/>
    </location>
</feature>
<dbReference type="Pfam" id="PF12516">
    <property type="entry name" value="DUF3719"/>
    <property type="match status" value="1"/>
</dbReference>
<comment type="caution">
    <text evidence="4">The sequence shown here is derived from an EMBL/GenBank/DDBJ whole genome shotgun (WGS) entry which is preliminary data.</text>
</comment>
<evidence type="ECO:0000259" key="3">
    <source>
        <dbReference type="Pfam" id="PF12516"/>
    </source>
</evidence>
<dbReference type="PANTHER" id="PTHR31997:SF1">
    <property type="entry name" value="AGAP003710-PA"/>
    <property type="match status" value="1"/>
</dbReference>
<accession>A0A8S3ZV20</accession>
<protein>
    <recommendedName>
        <fullName evidence="3">DUF3719 domain-containing protein</fullName>
    </recommendedName>
</protein>
<evidence type="ECO:0000313" key="5">
    <source>
        <dbReference type="Proteomes" id="UP000678393"/>
    </source>
</evidence>
<reference evidence="4" key="1">
    <citation type="submission" date="2021-04" db="EMBL/GenBank/DDBJ databases">
        <authorList>
            <consortium name="Molecular Ecology Group"/>
        </authorList>
    </citation>
    <scope>NUCLEOTIDE SEQUENCE</scope>
</reference>
<dbReference type="InterPro" id="IPR022194">
    <property type="entry name" value="DUF3719"/>
</dbReference>
<organism evidence="4 5">
    <name type="scientific">Candidula unifasciata</name>
    <dbReference type="NCBI Taxonomy" id="100452"/>
    <lineage>
        <taxon>Eukaryota</taxon>
        <taxon>Metazoa</taxon>
        <taxon>Spiralia</taxon>
        <taxon>Lophotrochozoa</taxon>
        <taxon>Mollusca</taxon>
        <taxon>Gastropoda</taxon>
        <taxon>Heterobranchia</taxon>
        <taxon>Euthyneura</taxon>
        <taxon>Panpulmonata</taxon>
        <taxon>Eupulmonata</taxon>
        <taxon>Stylommatophora</taxon>
        <taxon>Helicina</taxon>
        <taxon>Helicoidea</taxon>
        <taxon>Geomitridae</taxon>
        <taxon>Candidula</taxon>
    </lineage>
</organism>
<dbReference type="Proteomes" id="UP000678393">
    <property type="component" value="Unassembled WGS sequence"/>
</dbReference>
<proteinExistence type="inferred from homology"/>
<comment type="similarity">
    <text evidence="1">Belongs to the FAM149 family.</text>
</comment>
<evidence type="ECO:0000256" key="1">
    <source>
        <dbReference type="ARBA" id="ARBA00008309"/>
    </source>
</evidence>